<dbReference type="InterPro" id="IPR013968">
    <property type="entry name" value="PKS_KR"/>
</dbReference>
<organism evidence="9 10">
    <name type="scientific">Moorena producens PAL-8-15-08-1</name>
    <dbReference type="NCBI Taxonomy" id="1458985"/>
    <lineage>
        <taxon>Bacteria</taxon>
        <taxon>Bacillati</taxon>
        <taxon>Cyanobacteriota</taxon>
        <taxon>Cyanophyceae</taxon>
        <taxon>Coleofasciculales</taxon>
        <taxon>Coleofasciculaceae</taxon>
        <taxon>Moorena</taxon>
    </lineage>
</organism>
<dbReference type="EMBL" id="CP017599">
    <property type="protein sequence ID" value="AOX03124.1"/>
    <property type="molecule type" value="Genomic_DNA"/>
</dbReference>
<sequence length="2147" mass="237280">MNKTVYLNHDSDLTENRHQEPIAIIGMGCRFPGKADSPEAFWQLLSNGVNAVKDIPSSRWDLERYYDPNPTPGKFYVRSAAFLEPEEIEEFDAEFFRMASREAASLDPQQRLLLEVSWEALEHAGIAPTSLAGSQTGVFVGIHWDDYSAERFYMVNPSDLNAYPTLSNLRSLSAGRIAYVLDLHGPTLQVDTACSSGLVSVHLACQSLQNRESNLAIAGGVSLLLSPKLTVGFCQMNVLAKDGRCKTFSDSVDGFVQGEGCGMIILKRLRDALRDRDPILATIRSSAINHDGYSLTLTTPAIAAQESMLRQAVENAQIEPQQVQYVETHGTGTPLGDPIEVKALAKVLGQNRQNPLVIGSMKTNMGHLGAASGVAGLIKTVLSLQHNHIPPNLHFDKPNRRIPWHKLAVTVPTELMPWAEDEPKLAGVSCFGMSGTNAHVILEAPPKPSQVELSTEVIEPQYHLLTLSAKSEKALNAITQNYLTFLDTTEYSLGDICYSAATGRSHFSHRLAIIANSKAEIRQQLDSLVKGEKITGLIQGDTYGSVPKIAFLFTGQGSQYVDMGRELYETQPTFRRVLQQCDEILHSYLDRPLLSILYPNKPEDIINLTAYTQPAIFAFEYALAELWKSWGIIPDVVMGHSVGEYVAACVAGVFSLEDGLKLIATRGKLIGKLPQEAHGKMVSVMASEELINSAIAPYGKKVSIAAVNGPQSIVISGDSPSIDAIVTELQAKEIKTRELTVSHAFHSPLMESVLKPFGQVAAEVTYCSPQIPLISNLTGEQVTDDLTTANHWVNHIRQPVRFADGMNTLQKMGIKCFVEIGAKPILLGMGANCLVDQTEHSTWLPSIRTDAEYSTLVESLAQLYVRGIKINWQGFFSSEHHRKVVLPTYPFQRERCWVEVQQERVARKSSKISAHPLLQERIYSSVLKPGEVQFEAYLAHNDLAYLLDHRAFGQAIMPASAYLEMVLAAGNQLLGTPSITFKEVAIEKALKLEEIQTVQLVLNSDGEGYSWQIFGLVFIDEEPTWTRYAAGKISRGKEQQTSELNTDLTTLKTRLPQHQDIKAFYQQVATQEFVYESNFQNLRRLWCSEGEALGQINLAKHLLNHPYHWHPVLLDGCFQVILAALPTDSSDTYLPVAYPDFTFWEDPDREVFSYVKLHGQPGQETLKADLQLVGKEGKVYAEAIGLQLKKARSQSLQQKELWKDWLCQLAWKEVKKPVGTLKSVKQGDWLILADRTGLGKNLADLLSIHEQRSHLVYTDKTDHKLKPGQDSLNWKNPADWQQLLGKGSYQEVVYLWGLDEKDSCDSSCEQVLHLVQALISANISPRLWLVTQGAQSVFKDDIVNIWQTPMWGLGKTLSLEHPEFATTCLDLSADRLDNETAKSLLQELLTPDHENQIAYRRGVRYGARLDYSQPVQTLANTPVTLKLNSYGTLDNLALVPLASSSLAPDEVEIKVRASGLNFRDVLRALGMMRDIEESLGIANSARDILFGFECAGTIERVGKQVSDFQVGDAVIAYASGSLASLVKAKATLVVSKPPELSFEEAATVPVNFLTAYYGLLKCAQIGSTDRILIHNAAGGVGQAAVQLAKLKGAEVFATASPPKWDFLKSVGIKHIYNSRTLEFAEQIMADTDGKGVNVVLNSLAGQFIDKSFDVLAQGGRFVEIGKLGIWDEQKLQALRPDAAFFPFDLGEMDGAKISAMLLELMNLFKEGKLKPLPLKAFPITEYVNAFRYMQQAKHIGKVVLSFQNPENCLVRQDSSYLIAGGLGALGLQVAQWLVEQGAKHIVLTGRSSVKPAAKEAIKQLEHSGAKVSVVQADISHQEDVKKILTQCPNLAGIIHTAGVLADGLLREQTPTRFHTVMASKVQGAWNLHLLTQDLPLDFFVCYSSAASLLGNAGQSNYAAANAFLDGLANYRRAQGLPSLSINWGPWGEVGMAAKLSSRLKAQGWGIISPQQGLPALDYLVKHGDSSQVGVLPMNWSTFLERMPENWPLWENFQTNIVKSSQEQPALLDQLKATLAHERRTILMEHVRSAIRKIIGLNASTRIEPRQSLFNLGLDSLMAVELRNNLEKSTEHSLRSTLLFDYPTLEALVNYLLQEVLIIEDTSAQTADEETTTSSQVFEELSEEEADILLASKYEKLNRLLGNI</sequence>
<evidence type="ECO:0000256" key="1">
    <source>
        <dbReference type="ARBA" id="ARBA00022450"/>
    </source>
</evidence>
<dbReference type="Gene3D" id="3.40.47.10">
    <property type="match status" value="1"/>
</dbReference>
<dbReference type="STRING" id="1458985.BJP34_30070"/>
<dbReference type="Pfam" id="PF00550">
    <property type="entry name" value="PP-binding"/>
    <property type="match status" value="1"/>
</dbReference>
<dbReference type="GO" id="GO:0006633">
    <property type="term" value="P:fatty acid biosynthetic process"/>
    <property type="evidence" value="ECO:0007669"/>
    <property type="project" value="InterPro"/>
</dbReference>
<dbReference type="FunFam" id="3.40.366.10:FF:000002">
    <property type="entry name" value="Probable polyketide synthase 2"/>
    <property type="match status" value="1"/>
</dbReference>
<dbReference type="Pfam" id="PF08659">
    <property type="entry name" value="KR"/>
    <property type="match status" value="1"/>
</dbReference>
<dbReference type="CDD" id="cd05195">
    <property type="entry name" value="enoyl_red"/>
    <property type="match status" value="1"/>
</dbReference>
<dbReference type="InterPro" id="IPR016035">
    <property type="entry name" value="Acyl_Trfase/lysoPLipase"/>
</dbReference>
<feature type="domain" description="Carrier" evidence="6">
    <location>
        <begin position="2024"/>
        <end position="2099"/>
    </location>
</feature>
<dbReference type="Gene3D" id="3.90.180.10">
    <property type="entry name" value="Medium-chain alcohol dehydrogenases, catalytic domain"/>
    <property type="match status" value="1"/>
</dbReference>
<evidence type="ECO:0000259" key="6">
    <source>
        <dbReference type="PROSITE" id="PS50075"/>
    </source>
</evidence>
<dbReference type="InterPro" id="IPR001227">
    <property type="entry name" value="Ac_transferase_dom_sf"/>
</dbReference>
<evidence type="ECO:0000259" key="8">
    <source>
        <dbReference type="PROSITE" id="PS52019"/>
    </source>
</evidence>
<proteinExistence type="predicted"/>
<dbReference type="SMART" id="SM00829">
    <property type="entry name" value="PKS_ER"/>
    <property type="match status" value="1"/>
</dbReference>
<evidence type="ECO:0000256" key="2">
    <source>
        <dbReference type="ARBA" id="ARBA00022553"/>
    </source>
</evidence>
<dbReference type="GO" id="GO:0031177">
    <property type="term" value="F:phosphopantetheine binding"/>
    <property type="evidence" value="ECO:0007669"/>
    <property type="project" value="InterPro"/>
</dbReference>
<dbReference type="GO" id="GO:0004315">
    <property type="term" value="F:3-oxoacyl-[acyl-carrier-protein] synthase activity"/>
    <property type="evidence" value="ECO:0007669"/>
    <property type="project" value="InterPro"/>
</dbReference>
<dbReference type="Pfam" id="PF13602">
    <property type="entry name" value="ADH_zinc_N_2"/>
    <property type="match status" value="1"/>
</dbReference>
<dbReference type="SUPFAM" id="SSF51735">
    <property type="entry name" value="NAD(P)-binding Rossmann-fold domains"/>
    <property type="match status" value="3"/>
</dbReference>
<dbReference type="PROSITE" id="PS52004">
    <property type="entry name" value="KS3_2"/>
    <property type="match status" value="1"/>
</dbReference>
<dbReference type="Pfam" id="PF14765">
    <property type="entry name" value="PS-DH"/>
    <property type="match status" value="1"/>
</dbReference>
<dbReference type="SUPFAM" id="SSF55048">
    <property type="entry name" value="Probable ACP-binding domain of malonyl-CoA ACP transacylase"/>
    <property type="match status" value="1"/>
</dbReference>
<gene>
    <name evidence="9" type="ORF">BJP34_30070</name>
</gene>
<dbReference type="InterPro" id="IPR013154">
    <property type="entry name" value="ADH-like_N"/>
</dbReference>
<dbReference type="KEGG" id="mpro:BJP34_30070"/>
<dbReference type="GO" id="GO:0016491">
    <property type="term" value="F:oxidoreductase activity"/>
    <property type="evidence" value="ECO:0007669"/>
    <property type="project" value="InterPro"/>
</dbReference>
<dbReference type="InterPro" id="IPR016036">
    <property type="entry name" value="Malonyl_transacylase_ACP-bd"/>
</dbReference>
<dbReference type="Pfam" id="PF22621">
    <property type="entry name" value="CurL-like_PKS_C"/>
    <property type="match status" value="1"/>
</dbReference>
<dbReference type="InterPro" id="IPR049552">
    <property type="entry name" value="PKS_DH_N"/>
</dbReference>
<feature type="region of interest" description="C-terminal hotdog fold" evidence="5">
    <location>
        <begin position="1056"/>
        <end position="1197"/>
    </location>
</feature>
<dbReference type="InterPro" id="IPR014030">
    <property type="entry name" value="Ketoacyl_synth_N"/>
</dbReference>
<dbReference type="InterPro" id="IPR020807">
    <property type="entry name" value="PKS_DH"/>
</dbReference>
<accession>A0A1D8TZX9</accession>
<dbReference type="PROSITE" id="PS52019">
    <property type="entry name" value="PKS_MFAS_DH"/>
    <property type="match status" value="1"/>
</dbReference>
<dbReference type="Gene3D" id="1.10.1200.10">
    <property type="entry name" value="ACP-like"/>
    <property type="match status" value="1"/>
</dbReference>
<dbReference type="InterPro" id="IPR042104">
    <property type="entry name" value="PKS_dehydratase_sf"/>
</dbReference>
<reference evidence="10" key="1">
    <citation type="submission" date="2016-10" db="EMBL/GenBank/DDBJ databases">
        <title>Comparative genomics uncovers the prolific and rare metabolic potential of the cyanobacterial genus Moorea.</title>
        <authorList>
            <person name="Leao T."/>
            <person name="Castelao G."/>
            <person name="Korobeynikov A."/>
            <person name="Monroe E.A."/>
            <person name="Podell S."/>
            <person name="Glukhov E."/>
            <person name="Allen E."/>
            <person name="Gerwick W.H."/>
            <person name="Gerwick L."/>
        </authorList>
    </citation>
    <scope>NUCLEOTIDE SEQUENCE [LARGE SCALE GENOMIC DNA]</scope>
    <source>
        <strain evidence="10">PAL-8-15-08-1</strain>
    </source>
</reference>
<dbReference type="InterPro" id="IPR018201">
    <property type="entry name" value="Ketoacyl_synth_AS"/>
</dbReference>
<dbReference type="SMART" id="SM00826">
    <property type="entry name" value="PKS_DH"/>
    <property type="match status" value="1"/>
</dbReference>
<evidence type="ECO:0000313" key="10">
    <source>
        <dbReference type="Proteomes" id="UP000177870"/>
    </source>
</evidence>
<keyword evidence="1" id="KW-0596">Phosphopantetheine</keyword>
<dbReference type="RefSeq" id="WP_070395515.1">
    <property type="nucleotide sequence ID" value="NZ_CP017599.1"/>
</dbReference>
<dbReference type="Pfam" id="PF00109">
    <property type="entry name" value="ketoacyl-synt"/>
    <property type="match status" value="1"/>
</dbReference>
<dbReference type="OrthoDB" id="499075at2"/>
<dbReference type="CDD" id="cd00833">
    <property type="entry name" value="PKS"/>
    <property type="match status" value="1"/>
</dbReference>
<dbReference type="GO" id="GO:0005737">
    <property type="term" value="C:cytoplasm"/>
    <property type="evidence" value="ECO:0007669"/>
    <property type="project" value="TreeGrafter"/>
</dbReference>
<dbReference type="Gene3D" id="3.10.129.110">
    <property type="entry name" value="Polyketide synthase dehydratase"/>
    <property type="match status" value="1"/>
</dbReference>
<dbReference type="InterPro" id="IPR050091">
    <property type="entry name" value="PKS_NRPS_Biosynth_Enz"/>
</dbReference>
<dbReference type="InterPro" id="IPR016039">
    <property type="entry name" value="Thiolase-like"/>
</dbReference>
<dbReference type="InterPro" id="IPR020841">
    <property type="entry name" value="PKS_Beta-ketoAc_synthase_dom"/>
</dbReference>
<name>A0A1D8TZX9_9CYAN</name>
<dbReference type="InterPro" id="IPR014043">
    <property type="entry name" value="Acyl_transferase_dom"/>
</dbReference>
<dbReference type="SMART" id="SM00823">
    <property type="entry name" value="PKS_PP"/>
    <property type="match status" value="1"/>
</dbReference>
<dbReference type="GO" id="GO:0071770">
    <property type="term" value="P:DIM/DIP cell wall layer assembly"/>
    <property type="evidence" value="ECO:0007669"/>
    <property type="project" value="TreeGrafter"/>
</dbReference>
<dbReference type="FunFam" id="3.40.50.720:FF:000209">
    <property type="entry name" value="Polyketide synthase Pks12"/>
    <property type="match status" value="1"/>
</dbReference>
<feature type="active site" description="Proton donor; for dehydratase activity" evidence="5">
    <location>
        <position position="1115"/>
    </location>
</feature>
<dbReference type="InterPro" id="IPR049551">
    <property type="entry name" value="PKS_DH_C"/>
</dbReference>
<evidence type="ECO:0000313" key="9">
    <source>
        <dbReference type="EMBL" id="AOX03124.1"/>
    </source>
</evidence>
<dbReference type="CDD" id="cd08955">
    <property type="entry name" value="KR_2_FAS_SDR_x"/>
    <property type="match status" value="1"/>
</dbReference>
<dbReference type="InterPro" id="IPR057326">
    <property type="entry name" value="KR_dom"/>
</dbReference>
<dbReference type="SMART" id="SM00827">
    <property type="entry name" value="PKS_AT"/>
    <property type="match status" value="1"/>
</dbReference>
<feature type="active site" description="Proton acceptor; for dehydratase activity" evidence="5">
    <location>
        <position position="949"/>
    </location>
</feature>
<dbReference type="SMART" id="SM00822">
    <property type="entry name" value="PKS_KR"/>
    <property type="match status" value="1"/>
</dbReference>
<dbReference type="SMART" id="SM01294">
    <property type="entry name" value="PKS_PP_betabranch"/>
    <property type="match status" value="1"/>
</dbReference>
<dbReference type="InterPro" id="IPR011032">
    <property type="entry name" value="GroES-like_sf"/>
</dbReference>
<evidence type="ECO:0000256" key="4">
    <source>
        <dbReference type="ARBA" id="ARBA00023268"/>
    </source>
</evidence>
<keyword evidence="2" id="KW-0597">Phosphoprotein</keyword>
<dbReference type="Pfam" id="PF21089">
    <property type="entry name" value="PKS_DH_N"/>
    <property type="match status" value="1"/>
</dbReference>
<feature type="domain" description="Ketosynthase family 3 (KS3)" evidence="7">
    <location>
        <begin position="19"/>
        <end position="444"/>
    </location>
</feature>
<feature type="region of interest" description="N-terminal hotdog fold" evidence="5">
    <location>
        <begin position="915"/>
        <end position="1040"/>
    </location>
</feature>
<dbReference type="InterPro" id="IPR009081">
    <property type="entry name" value="PP-bd_ACP"/>
</dbReference>
<keyword evidence="3" id="KW-0808">Transferase</keyword>
<dbReference type="FunFam" id="3.40.47.10:FF:000019">
    <property type="entry name" value="Polyketide synthase type I"/>
    <property type="match status" value="1"/>
</dbReference>
<keyword evidence="4" id="KW-0511">Multifunctional enzyme</keyword>
<dbReference type="Pfam" id="PF00698">
    <property type="entry name" value="Acyl_transf_1"/>
    <property type="match status" value="1"/>
</dbReference>
<dbReference type="GO" id="GO:0004312">
    <property type="term" value="F:fatty acid synthase activity"/>
    <property type="evidence" value="ECO:0007669"/>
    <property type="project" value="TreeGrafter"/>
</dbReference>
<dbReference type="InterPro" id="IPR020843">
    <property type="entry name" value="ER"/>
</dbReference>
<dbReference type="PANTHER" id="PTHR43775:SF37">
    <property type="entry name" value="SI:DKEY-61P9.11"/>
    <property type="match status" value="1"/>
</dbReference>
<dbReference type="Pfam" id="PF08240">
    <property type="entry name" value="ADH_N"/>
    <property type="match status" value="1"/>
</dbReference>
<dbReference type="SUPFAM" id="SSF47336">
    <property type="entry name" value="ACP-like"/>
    <property type="match status" value="1"/>
</dbReference>
<evidence type="ECO:0000259" key="7">
    <source>
        <dbReference type="PROSITE" id="PS52004"/>
    </source>
</evidence>
<evidence type="ECO:0000256" key="3">
    <source>
        <dbReference type="ARBA" id="ARBA00022679"/>
    </source>
</evidence>
<dbReference type="InterPro" id="IPR020806">
    <property type="entry name" value="PKS_PP-bd"/>
</dbReference>
<dbReference type="Gene3D" id="3.40.50.720">
    <property type="entry name" value="NAD(P)-binding Rossmann-like Domain"/>
    <property type="match status" value="3"/>
</dbReference>
<protein>
    <submittedName>
        <fullName evidence="9">Polyketide synthase</fullName>
    </submittedName>
</protein>
<dbReference type="PROSITE" id="PS00606">
    <property type="entry name" value="KS3_1"/>
    <property type="match status" value="1"/>
</dbReference>
<dbReference type="Gene3D" id="3.30.70.3290">
    <property type="match status" value="1"/>
</dbReference>
<dbReference type="InterPro" id="IPR036291">
    <property type="entry name" value="NAD(P)-bd_dom_sf"/>
</dbReference>
<dbReference type="Proteomes" id="UP000177870">
    <property type="component" value="Chromosome"/>
</dbReference>
<dbReference type="Pfam" id="PF02801">
    <property type="entry name" value="Ketoacyl-synt_C"/>
    <property type="match status" value="1"/>
</dbReference>
<dbReference type="SUPFAM" id="SSF53901">
    <property type="entry name" value="Thiolase-like"/>
    <property type="match status" value="1"/>
</dbReference>
<dbReference type="SUPFAM" id="SSF52151">
    <property type="entry name" value="FabD/lysophospholipase-like"/>
    <property type="match status" value="1"/>
</dbReference>
<dbReference type="PROSITE" id="PS50075">
    <property type="entry name" value="CARRIER"/>
    <property type="match status" value="1"/>
</dbReference>
<dbReference type="SMART" id="SM00825">
    <property type="entry name" value="PKS_KS"/>
    <property type="match status" value="1"/>
</dbReference>
<dbReference type="PANTHER" id="PTHR43775">
    <property type="entry name" value="FATTY ACID SYNTHASE"/>
    <property type="match status" value="1"/>
</dbReference>
<dbReference type="Gene3D" id="3.40.366.10">
    <property type="entry name" value="Malonyl-Coenzyme A Acyl Carrier Protein, domain 2"/>
    <property type="match status" value="1"/>
</dbReference>
<dbReference type="GO" id="GO:0005886">
    <property type="term" value="C:plasma membrane"/>
    <property type="evidence" value="ECO:0007669"/>
    <property type="project" value="TreeGrafter"/>
</dbReference>
<feature type="domain" description="PKS/mFAS DH" evidence="8">
    <location>
        <begin position="915"/>
        <end position="1197"/>
    </location>
</feature>
<dbReference type="InterPro" id="IPR014031">
    <property type="entry name" value="Ketoacyl_synth_C"/>
</dbReference>
<dbReference type="SUPFAM" id="SSF50129">
    <property type="entry name" value="GroES-like"/>
    <property type="match status" value="1"/>
</dbReference>
<dbReference type="InterPro" id="IPR049900">
    <property type="entry name" value="PKS_mFAS_DH"/>
</dbReference>
<dbReference type="InterPro" id="IPR036736">
    <property type="entry name" value="ACP-like_sf"/>
</dbReference>
<evidence type="ECO:0000256" key="5">
    <source>
        <dbReference type="PROSITE-ProRule" id="PRU01363"/>
    </source>
</evidence>